<dbReference type="InterPro" id="IPR005111">
    <property type="entry name" value="MoeA_C_domain_IV"/>
</dbReference>
<dbReference type="Pfam" id="PF03454">
    <property type="entry name" value="MoeA_C"/>
    <property type="match status" value="1"/>
</dbReference>
<dbReference type="AlphaFoldDB" id="A0A5N5U8L5"/>
<dbReference type="InterPro" id="IPR036425">
    <property type="entry name" value="MoaB/Mog-like_dom_sf"/>
</dbReference>
<dbReference type="InterPro" id="IPR036688">
    <property type="entry name" value="MoeA_C_domain_IV_sf"/>
</dbReference>
<dbReference type="PANTHER" id="PTHR10192:SF5">
    <property type="entry name" value="GEPHYRIN"/>
    <property type="match status" value="1"/>
</dbReference>
<dbReference type="InterPro" id="IPR024370">
    <property type="entry name" value="PBP_domain"/>
</dbReference>
<evidence type="ECO:0000259" key="3">
    <source>
        <dbReference type="SMART" id="SM00852"/>
    </source>
</evidence>
<dbReference type="GO" id="GO:0061599">
    <property type="term" value="F:molybdopterin molybdotransferase activity"/>
    <property type="evidence" value="ECO:0007669"/>
    <property type="project" value="TreeGrafter"/>
</dbReference>
<dbReference type="Pfam" id="PF03453">
    <property type="entry name" value="MoeA_N"/>
    <property type="match status" value="1"/>
</dbReference>
<dbReference type="FunFam" id="2.170.190.11:FF:000001">
    <property type="entry name" value="Molybdopterin molybdenumtransferase"/>
    <property type="match status" value="1"/>
</dbReference>
<dbReference type="SUPFAM" id="SSF63867">
    <property type="entry name" value="MoeA C-terminal domain-like"/>
    <property type="match status" value="1"/>
</dbReference>
<dbReference type="NCBIfam" id="NF011068">
    <property type="entry name" value="PRK14498.1"/>
    <property type="match status" value="1"/>
</dbReference>
<proteinExistence type="predicted"/>
<dbReference type="SUPFAM" id="SSF63882">
    <property type="entry name" value="MoeA N-terminal region -like"/>
    <property type="match status" value="1"/>
</dbReference>
<sequence>MSDRKQFRTLTPPEELRDIVAGLGIDPGIKQVPLSEARGRVLAERLDAPLDVPGFDRASVDGYALRASDTTGASETNPVSLPAVGTVHAGEEPDATVGPGECVQISTGAVVPSGADAVVMVEQTNENGDVRLVQTALTPGSGIMPAGADISAGDRALPPGTRLTARETGLLAALGIESVPVRARPTVAIISTGDELVPVGEPLDSSTGQIHDVNAPTIAAAVAAAGGEPKRYPHVGDDFDAMADLLERASEECDLVLSSGSTSASAVDVVYRVIEETGELLVHGVAVKPGKPLLVGELGEGAYVGLPGYPVSALTTFRVFVAPAIREAAGRPEPERATLAGEMAVEERFEPGRLRYVPVGVTTDGGGDRLVYPVDKGSGATTSLTDADGVVAMAPETQYLAAGESVTVELFSPDVRPPALLGMGASGPGVSRLLDSVSPDRGRPPRYLARGEQAARSWLSDDVPDFLVTSEEDTGGETMGAWSREWGLVVPRGNPADVTDIGDLTDEVRLVRQASGTGLHAAFETLADDAPVGATGPGVESPARQVIDGRADVGVGLRATAERVGLGFVPLGTQRLHVVVNPSRTEKSAVARLEDAVSGLSVEGLAGYERVDAPNSSSKSETR</sequence>
<organism evidence="4 5">
    <name type="scientific">Halosegnis rubeus</name>
    <dbReference type="NCBI Taxonomy" id="2212850"/>
    <lineage>
        <taxon>Archaea</taxon>
        <taxon>Methanobacteriati</taxon>
        <taxon>Methanobacteriota</taxon>
        <taxon>Stenosarchaea group</taxon>
        <taxon>Halobacteria</taxon>
        <taxon>Halobacteriales</taxon>
        <taxon>Natronomonadaceae</taxon>
        <taxon>Halosegnis</taxon>
    </lineage>
</organism>
<dbReference type="InterPro" id="IPR036135">
    <property type="entry name" value="MoeA_linker/N_sf"/>
</dbReference>
<dbReference type="PROSITE" id="PS01079">
    <property type="entry name" value="MOCF_BIOSYNTHESIS_2"/>
    <property type="match status" value="1"/>
</dbReference>
<dbReference type="Pfam" id="PF00994">
    <property type="entry name" value="MoCF_biosynth"/>
    <property type="match status" value="1"/>
</dbReference>
<comment type="caution">
    <text evidence="4">The sequence shown here is derived from an EMBL/GenBank/DDBJ whole genome shotgun (WGS) entry which is preliminary data.</text>
</comment>
<feature type="domain" description="MoaB/Mog" evidence="3">
    <location>
        <begin position="188"/>
        <end position="327"/>
    </location>
</feature>
<dbReference type="Gene3D" id="3.40.980.10">
    <property type="entry name" value="MoaB/Mog-like domain"/>
    <property type="match status" value="1"/>
</dbReference>
<dbReference type="GO" id="GO:0005737">
    <property type="term" value="C:cytoplasm"/>
    <property type="evidence" value="ECO:0007669"/>
    <property type="project" value="TreeGrafter"/>
</dbReference>
<comment type="pathway">
    <text evidence="1">Cofactor biosynthesis; molybdopterin biosynthesis.</text>
</comment>
<dbReference type="RefSeq" id="WP_152134053.1">
    <property type="nucleotide sequence ID" value="NZ_QKKZ01000002.1"/>
</dbReference>
<name>A0A5N5U8L5_9EURY</name>
<dbReference type="InterPro" id="IPR008284">
    <property type="entry name" value="MoCF_biosynth_CS"/>
</dbReference>
<evidence type="ECO:0000256" key="1">
    <source>
        <dbReference type="ARBA" id="ARBA00005046"/>
    </source>
</evidence>
<dbReference type="Proteomes" id="UP000326865">
    <property type="component" value="Unassembled WGS sequence"/>
</dbReference>
<reference evidence="4 5" key="1">
    <citation type="submission" date="2019-10" db="EMBL/GenBank/DDBJ databases">
        <title>Unraveling microbial dark matter from salterns through culturing: the case of the genus Halosegnis.</title>
        <authorList>
            <person name="Duran-Viseras A."/>
            <person name="Andrei A.-S."/>
            <person name="Vera-Gargallo B."/>
            <person name="Ghai R."/>
            <person name="Sanchez-Porro C."/>
            <person name="Ventosa A."/>
        </authorList>
    </citation>
    <scope>NUCLEOTIDE SEQUENCE [LARGE SCALE GENOMIC DNA]</scope>
    <source>
        <strain evidence="4 5">F18-79</strain>
    </source>
</reference>
<dbReference type="InterPro" id="IPR038987">
    <property type="entry name" value="MoeA-like"/>
</dbReference>
<dbReference type="GO" id="GO:0006777">
    <property type="term" value="P:Mo-molybdopterin cofactor biosynthetic process"/>
    <property type="evidence" value="ECO:0007669"/>
    <property type="project" value="UniProtKB-KW"/>
</dbReference>
<dbReference type="NCBIfam" id="TIGR00177">
    <property type="entry name" value="molyb_syn"/>
    <property type="match status" value="1"/>
</dbReference>
<dbReference type="PANTHER" id="PTHR10192">
    <property type="entry name" value="MOLYBDOPTERIN BIOSYNTHESIS PROTEIN"/>
    <property type="match status" value="1"/>
</dbReference>
<dbReference type="Pfam" id="PF12727">
    <property type="entry name" value="PBP_like"/>
    <property type="match status" value="1"/>
</dbReference>
<dbReference type="Gene3D" id="3.90.105.10">
    <property type="entry name" value="Molybdopterin biosynthesis moea protein, domain 2"/>
    <property type="match status" value="1"/>
</dbReference>
<dbReference type="InterPro" id="IPR005110">
    <property type="entry name" value="MoeA_linker/N"/>
</dbReference>
<dbReference type="EMBL" id="QKKZ01000002">
    <property type="protein sequence ID" value="KAB7514965.1"/>
    <property type="molecule type" value="Genomic_DNA"/>
</dbReference>
<evidence type="ECO:0000313" key="5">
    <source>
        <dbReference type="Proteomes" id="UP000326865"/>
    </source>
</evidence>
<dbReference type="SUPFAM" id="SSF53218">
    <property type="entry name" value="Molybdenum cofactor biosynthesis proteins"/>
    <property type="match status" value="1"/>
</dbReference>
<protein>
    <submittedName>
        <fullName evidence="4">Molybdopterin biosynthesis protein</fullName>
    </submittedName>
</protein>
<evidence type="ECO:0000313" key="4">
    <source>
        <dbReference type="EMBL" id="KAB7514965.1"/>
    </source>
</evidence>
<accession>A0A5N5U8L5</accession>
<dbReference type="UniPathway" id="UPA00344"/>
<evidence type="ECO:0000256" key="2">
    <source>
        <dbReference type="ARBA" id="ARBA00023150"/>
    </source>
</evidence>
<dbReference type="NCBIfam" id="NF045515">
    <property type="entry name" value="Glp_gephyrin"/>
    <property type="match status" value="1"/>
</dbReference>
<dbReference type="Gene3D" id="2.170.190.11">
    <property type="entry name" value="Molybdopterin biosynthesis moea protein, domain 3"/>
    <property type="match status" value="1"/>
</dbReference>
<dbReference type="CDD" id="cd00887">
    <property type="entry name" value="MoeA"/>
    <property type="match status" value="1"/>
</dbReference>
<dbReference type="SMART" id="SM00852">
    <property type="entry name" value="MoCF_biosynth"/>
    <property type="match status" value="1"/>
</dbReference>
<gene>
    <name evidence="4" type="ORF">DM867_07645</name>
</gene>
<keyword evidence="5" id="KW-1185">Reference proteome</keyword>
<dbReference type="InterPro" id="IPR001453">
    <property type="entry name" value="MoaB/Mog_dom"/>
</dbReference>
<keyword evidence="2" id="KW-0501">Molybdenum cofactor biosynthesis</keyword>
<dbReference type="Gene3D" id="2.40.340.10">
    <property type="entry name" value="MoeA, C-terminal, domain IV"/>
    <property type="match status" value="1"/>
</dbReference>